<sequence length="58" mass="6809">MYQKWTVLLFYKSIINLIFESYLFVGQHVLATLMECAVSHSNALKSKEIEKLDKNDEK</sequence>
<evidence type="ECO:0000313" key="2">
    <source>
        <dbReference type="Proteomes" id="UP000574332"/>
    </source>
</evidence>
<dbReference type="Proteomes" id="UP000574332">
    <property type="component" value="Unassembled WGS sequence"/>
</dbReference>
<organism evidence="1 2">
    <name type="scientific">Macellibacteroides fermentans</name>
    <dbReference type="NCBI Taxonomy" id="879969"/>
    <lineage>
        <taxon>Bacteria</taxon>
        <taxon>Pseudomonadati</taxon>
        <taxon>Bacteroidota</taxon>
        <taxon>Bacteroidia</taxon>
        <taxon>Bacteroidales</taxon>
        <taxon>Porphyromonadaceae</taxon>
        <taxon>Macellibacteroides</taxon>
    </lineage>
</organism>
<keyword evidence="2" id="KW-1185">Reference proteome</keyword>
<gene>
    <name evidence="1" type="ORF">F5613_000977</name>
</gene>
<proteinExistence type="predicted"/>
<name>A0A8E1ZUX3_9PORP</name>
<comment type="caution">
    <text evidence="1">The sequence shown here is derived from an EMBL/GenBank/DDBJ whole genome shotgun (WGS) entry which is preliminary data.</text>
</comment>
<protein>
    <submittedName>
        <fullName evidence="1">Uncharacterized protein</fullName>
    </submittedName>
</protein>
<reference evidence="1 2" key="1">
    <citation type="submission" date="2020-07" db="EMBL/GenBank/DDBJ databases">
        <title>Genomic Encyclopedia of Type Strains, Phase IV (KMG-IV): sequencing the most valuable type-strain genomes for metagenomic binning, comparative biology and taxonomic classification.</title>
        <authorList>
            <person name="Goeker M."/>
        </authorList>
    </citation>
    <scope>NUCLEOTIDE SEQUENCE [LARGE SCALE GENOMIC DNA]</scope>
    <source>
        <strain evidence="1 2">DSM 23697</strain>
    </source>
</reference>
<evidence type="ECO:0000313" key="1">
    <source>
        <dbReference type="EMBL" id="NYI48932.1"/>
    </source>
</evidence>
<accession>A0A8E1ZUX3</accession>
<dbReference type="AlphaFoldDB" id="A0A8E1ZUX3"/>
<dbReference type="EMBL" id="JACCCY010000001">
    <property type="protein sequence ID" value="NYI48932.1"/>
    <property type="molecule type" value="Genomic_DNA"/>
</dbReference>